<name>A0A212QS54_9PROT</name>
<dbReference type="SUPFAM" id="SSF46785">
    <property type="entry name" value="Winged helix' DNA-binding domain"/>
    <property type="match status" value="1"/>
</dbReference>
<dbReference type="GO" id="GO:0003700">
    <property type="term" value="F:DNA-binding transcription factor activity"/>
    <property type="evidence" value="ECO:0007669"/>
    <property type="project" value="InterPro"/>
</dbReference>
<keyword evidence="3" id="KW-0238">DNA-binding</keyword>
<dbReference type="PROSITE" id="PS50931">
    <property type="entry name" value="HTH_LYSR"/>
    <property type="match status" value="1"/>
</dbReference>
<dbReference type="InterPro" id="IPR036388">
    <property type="entry name" value="WH-like_DNA-bd_sf"/>
</dbReference>
<evidence type="ECO:0000256" key="1">
    <source>
        <dbReference type="ARBA" id="ARBA00009437"/>
    </source>
</evidence>
<evidence type="ECO:0000313" key="7">
    <source>
        <dbReference type="Proteomes" id="UP000197065"/>
    </source>
</evidence>
<dbReference type="CDD" id="cd08422">
    <property type="entry name" value="PBP2_CrgA_like"/>
    <property type="match status" value="1"/>
</dbReference>
<dbReference type="Gene3D" id="3.40.190.290">
    <property type="match status" value="1"/>
</dbReference>
<dbReference type="InterPro" id="IPR000847">
    <property type="entry name" value="LysR_HTH_N"/>
</dbReference>
<dbReference type="InterPro" id="IPR036390">
    <property type="entry name" value="WH_DNA-bd_sf"/>
</dbReference>
<comment type="similarity">
    <text evidence="1">Belongs to the LysR transcriptional regulatory family.</text>
</comment>
<organism evidence="6 7">
    <name type="scientific">Arboricoccus pini</name>
    <dbReference type="NCBI Taxonomy" id="1963835"/>
    <lineage>
        <taxon>Bacteria</taxon>
        <taxon>Pseudomonadati</taxon>
        <taxon>Pseudomonadota</taxon>
        <taxon>Alphaproteobacteria</taxon>
        <taxon>Geminicoccales</taxon>
        <taxon>Geminicoccaceae</taxon>
        <taxon>Arboricoccus</taxon>
    </lineage>
</organism>
<accession>A0A212QS54</accession>
<dbReference type="PRINTS" id="PR00039">
    <property type="entry name" value="HTHLYSR"/>
</dbReference>
<evidence type="ECO:0000256" key="3">
    <source>
        <dbReference type="ARBA" id="ARBA00023125"/>
    </source>
</evidence>
<keyword evidence="4" id="KW-0804">Transcription</keyword>
<dbReference type="PANTHER" id="PTHR30537:SF5">
    <property type="entry name" value="HTH-TYPE TRANSCRIPTIONAL ACTIVATOR TTDR-RELATED"/>
    <property type="match status" value="1"/>
</dbReference>
<evidence type="ECO:0000256" key="2">
    <source>
        <dbReference type="ARBA" id="ARBA00023015"/>
    </source>
</evidence>
<dbReference type="FunFam" id="1.10.10.10:FF:000001">
    <property type="entry name" value="LysR family transcriptional regulator"/>
    <property type="match status" value="1"/>
</dbReference>
<dbReference type="PANTHER" id="PTHR30537">
    <property type="entry name" value="HTH-TYPE TRANSCRIPTIONAL REGULATOR"/>
    <property type="match status" value="1"/>
</dbReference>
<reference evidence="6 7" key="1">
    <citation type="submission" date="2017-06" db="EMBL/GenBank/DDBJ databases">
        <authorList>
            <person name="Kim H.J."/>
            <person name="Triplett B.A."/>
        </authorList>
    </citation>
    <scope>NUCLEOTIDE SEQUENCE [LARGE SCALE GENOMIC DNA]</scope>
    <source>
        <strain evidence="6 7">B29T1</strain>
    </source>
</reference>
<dbReference type="Proteomes" id="UP000197065">
    <property type="component" value="Unassembled WGS sequence"/>
</dbReference>
<dbReference type="Gene3D" id="1.10.10.10">
    <property type="entry name" value="Winged helix-like DNA-binding domain superfamily/Winged helix DNA-binding domain"/>
    <property type="match status" value="1"/>
</dbReference>
<dbReference type="InterPro" id="IPR058163">
    <property type="entry name" value="LysR-type_TF_proteobact-type"/>
</dbReference>
<keyword evidence="7" id="KW-1185">Reference proteome</keyword>
<protein>
    <submittedName>
        <fullName evidence="6">Transcriptional regulator, LysR family</fullName>
    </submittedName>
</protein>
<dbReference type="InterPro" id="IPR005119">
    <property type="entry name" value="LysR_subst-bd"/>
</dbReference>
<evidence type="ECO:0000313" key="6">
    <source>
        <dbReference type="EMBL" id="SNB62420.1"/>
    </source>
</evidence>
<sequence length="314" mass="34075">MEAQLDDLAGMRALKAVVEGGSFSAAARRLGVKTSAVSRAVAALERDLGVGLFLRTTRKVHPTEAGGTLYQHALRVLREIEEARSAVSAIADRPQGLLKLHLPAAFARLHVMPFIPEFLARYPDIRLDVGLSDIRVDLVSVGVDVAIRIGPMLDSSLIARRLAPHRRVVCASPAYLDKAGPLQQPDDLLRHNCLIYSLQPSPYWYFRRGGRESSVAVSGRLRSDDSGPLRDAAVAGVGVVLLPTWLVGPDLAAGRLRLVLPEWEAMIATAPSGIFGIHAPGGPVSPKVRVFLDFIQEHFGRPPYWESWEVAPAA</sequence>
<dbReference type="SUPFAM" id="SSF53850">
    <property type="entry name" value="Periplasmic binding protein-like II"/>
    <property type="match status" value="1"/>
</dbReference>
<dbReference type="FunFam" id="3.40.190.290:FF:000001">
    <property type="entry name" value="Transcriptional regulator, LysR family"/>
    <property type="match status" value="1"/>
</dbReference>
<dbReference type="EMBL" id="FYEH01000003">
    <property type="protein sequence ID" value="SNB62420.1"/>
    <property type="molecule type" value="Genomic_DNA"/>
</dbReference>
<dbReference type="AlphaFoldDB" id="A0A212QS54"/>
<proteinExistence type="inferred from homology"/>
<gene>
    <name evidence="6" type="ORF">SAMN07250955_103114</name>
</gene>
<feature type="domain" description="HTH lysR-type" evidence="5">
    <location>
        <begin position="6"/>
        <end position="63"/>
    </location>
</feature>
<dbReference type="GO" id="GO:0003677">
    <property type="term" value="F:DNA binding"/>
    <property type="evidence" value="ECO:0007669"/>
    <property type="project" value="UniProtKB-KW"/>
</dbReference>
<keyword evidence="2" id="KW-0805">Transcription regulation</keyword>
<dbReference type="RefSeq" id="WP_207761946.1">
    <property type="nucleotide sequence ID" value="NZ_FYEH01000003.1"/>
</dbReference>
<evidence type="ECO:0000259" key="5">
    <source>
        <dbReference type="PROSITE" id="PS50931"/>
    </source>
</evidence>
<dbReference type="Pfam" id="PF03466">
    <property type="entry name" value="LysR_substrate"/>
    <property type="match status" value="1"/>
</dbReference>
<dbReference type="Pfam" id="PF00126">
    <property type="entry name" value="HTH_1"/>
    <property type="match status" value="1"/>
</dbReference>
<evidence type="ECO:0000256" key="4">
    <source>
        <dbReference type="ARBA" id="ARBA00023163"/>
    </source>
</evidence>